<evidence type="ECO:0000256" key="5">
    <source>
        <dbReference type="ARBA" id="ARBA00022884"/>
    </source>
</evidence>
<evidence type="ECO:0000313" key="8">
    <source>
        <dbReference type="EMBL" id="MAG22103.1"/>
    </source>
</evidence>
<dbReference type="EMBL" id="NZBU01000008">
    <property type="protein sequence ID" value="MAG22103.1"/>
    <property type="molecule type" value="Genomic_DNA"/>
</dbReference>
<keyword evidence="3 6" id="KW-0808">Transferase</keyword>
<evidence type="ECO:0000259" key="7">
    <source>
        <dbReference type="SMART" id="SM00650"/>
    </source>
</evidence>
<dbReference type="PROSITE" id="PS01131">
    <property type="entry name" value="RRNA_A_DIMETH"/>
    <property type="match status" value="1"/>
</dbReference>
<keyword evidence="4 6" id="KW-0949">S-adenosyl-L-methionine</keyword>
<dbReference type="InterPro" id="IPR029063">
    <property type="entry name" value="SAM-dependent_MTases_sf"/>
</dbReference>
<proteinExistence type="inferred from homology"/>
<evidence type="ECO:0000256" key="4">
    <source>
        <dbReference type="ARBA" id="ARBA00022691"/>
    </source>
</evidence>
<dbReference type="Proteomes" id="UP000226592">
    <property type="component" value="Unassembled WGS sequence"/>
</dbReference>
<dbReference type="GO" id="GO:0000179">
    <property type="term" value="F:rRNA (adenine-N6,N6-)-dimethyltransferase activity"/>
    <property type="evidence" value="ECO:0007669"/>
    <property type="project" value="UniProtKB-UniRule"/>
</dbReference>
<evidence type="ECO:0000256" key="3">
    <source>
        <dbReference type="ARBA" id="ARBA00022679"/>
    </source>
</evidence>
<protein>
    <submittedName>
        <fullName evidence="8">Ribosomal RNA small subunit methyltransferase A</fullName>
    </submittedName>
</protein>
<comment type="caution">
    <text evidence="6">Lacks conserved residue(s) required for the propagation of feature annotation.</text>
</comment>
<evidence type="ECO:0000256" key="2">
    <source>
        <dbReference type="ARBA" id="ARBA00022603"/>
    </source>
</evidence>
<dbReference type="SMART" id="SM00650">
    <property type="entry name" value="rADc"/>
    <property type="match status" value="1"/>
</dbReference>
<evidence type="ECO:0000256" key="6">
    <source>
        <dbReference type="PROSITE-ProRule" id="PRU01026"/>
    </source>
</evidence>
<dbReference type="InterPro" id="IPR001737">
    <property type="entry name" value="KsgA/Erm"/>
</dbReference>
<feature type="binding site" evidence="6">
    <location>
        <position position="52"/>
    </location>
    <ligand>
        <name>S-adenosyl-L-methionine</name>
        <dbReference type="ChEBI" id="CHEBI:59789"/>
    </ligand>
</feature>
<feature type="binding site" evidence="6">
    <location>
        <position position="27"/>
    </location>
    <ligand>
        <name>S-adenosyl-L-methionine</name>
        <dbReference type="ChEBI" id="CHEBI:59789"/>
    </ligand>
</feature>
<dbReference type="InterPro" id="IPR020598">
    <property type="entry name" value="rRNA_Ade_methylase_Trfase_N"/>
</dbReference>
<comment type="caution">
    <text evidence="8">The sequence shown here is derived from an EMBL/GenBank/DDBJ whole genome shotgun (WGS) entry which is preliminary data.</text>
</comment>
<dbReference type="SUPFAM" id="SSF53335">
    <property type="entry name" value="S-adenosyl-L-methionine-dependent methyltransferases"/>
    <property type="match status" value="1"/>
</dbReference>
<dbReference type="GO" id="GO:0003723">
    <property type="term" value="F:RNA binding"/>
    <property type="evidence" value="ECO:0007669"/>
    <property type="project" value="UniProtKB-UniRule"/>
</dbReference>
<feature type="domain" description="Ribosomal RNA adenine methylase transferase N-terminal" evidence="7">
    <location>
        <begin position="32"/>
        <end position="194"/>
    </location>
</feature>
<sequence>MELFDELNQLMVKYRFRPNRKMAQLFMVKQDVLARLVKEADLSEKDTVLEIGAGTGFLTRELQKKCKVVAVELDSTLFELLENELPKENLKLIHGNFLEVDVGKITKIVALPPYTISANILAKIFEVEPKLCILVFQKEFVEKLAAEPGFLEYNAMSVLTQYHFDVENLGLIPAGSFFPRPKSHSAILKLSASKKHGQAKDNALFYTFIKSVFRFQNKNVTNSVKNSLPFLGEKFKDPEVINKIVGKLEKHPLAKTKTNLLSCKEFVDLFNELF</sequence>
<name>A0A2D6M105_9ARCH</name>
<reference evidence="9" key="1">
    <citation type="submission" date="2017-09" db="EMBL/GenBank/DDBJ databases">
        <title>The Reconstruction of 2,631 Draft Metagenome-Assembled Genomes from the Global Oceans.</title>
        <authorList>
            <person name="Tully B.J."/>
            <person name="Graham E.D."/>
            <person name="Heidelberg J.F."/>
        </authorList>
    </citation>
    <scope>NUCLEOTIDE SEQUENCE [LARGE SCALE GENOMIC DNA]</scope>
</reference>
<dbReference type="Gene3D" id="3.40.50.150">
    <property type="entry name" value="Vaccinia Virus protein VP39"/>
    <property type="match status" value="1"/>
</dbReference>
<dbReference type="PANTHER" id="PTHR11727">
    <property type="entry name" value="DIMETHYLADENOSINE TRANSFERASE"/>
    <property type="match status" value="1"/>
</dbReference>
<keyword evidence="1" id="KW-0698">rRNA processing</keyword>
<dbReference type="NCBIfam" id="TIGR00755">
    <property type="entry name" value="ksgA"/>
    <property type="match status" value="1"/>
</dbReference>
<organism evidence="8 9">
    <name type="scientific">Candidatus Iainarchaeum sp</name>
    <dbReference type="NCBI Taxonomy" id="3101447"/>
    <lineage>
        <taxon>Archaea</taxon>
        <taxon>Candidatus Iainarchaeota</taxon>
        <taxon>Candidatus Iainarchaeia</taxon>
        <taxon>Candidatus Iainarchaeales</taxon>
        <taxon>Candidatus Iainarchaeaceae</taxon>
        <taxon>Candidatus Iainarchaeum</taxon>
    </lineage>
</organism>
<dbReference type="Pfam" id="PF00398">
    <property type="entry name" value="RrnaAD"/>
    <property type="match status" value="1"/>
</dbReference>
<keyword evidence="5 6" id="KW-0694">RNA-binding</keyword>
<comment type="similarity">
    <text evidence="6">Belongs to the class I-like SAM-binding methyltransferase superfamily. rRNA adenine N(6)-methyltransferase family.</text>
</comment>
<keyword evidence="2 6" id="KW-0489">Methyltransferase</keyword>
<evidence type="ECO:0000256" key="1">
    <source>
        <dbReference type="ARBA" id="ARBA00022552"/>
    </source>
</evidence>
<dbReference type="PROSITE" id="PS51689">
    <property type="entry name" value="SAM_RNA_A_N6_MT"/>
    <property type="match status" value="1"/>
</dbReference>
<gene>
    <name evidence="8" type="primary">rsmA</name>
    <name evidence="8" type="ORF">CL943_02250</name>
</gene>
<evidence type="ECO:0000313" key="9">
    <source>
        <dbReference type="Proteomes" id="UP000226592"/>
    </source>
</evidence>
<accession>A0A2D6M105</accession>
<dbReference type="AlphaFoldDB" id="A0A2D6M105"/>
<dbReference type="PANTHER" id="PTHR11727:SF7">
    <property type="entry name" value="DIMETHYLADENOSINE TRANSFERASE-RELATED"/>
    <property type="match status" value="1"/>
</dbReference>
<dbReference type="InterPro" id="IPR011530">
    <property type="entry name" value="rRNA_adenine_dimethylase"/>
</dbReference>
<feature type="binding site" evidence="6">
    <location>
        <position position="72"/>
    </location>
    <ligand>
        <name>S-adenosyl-L-methionine</name>
        <dbReference type="ChEBI" id="CHEBI:59789"/>
    </ligand>
</feature>
<dbReference type="InterPro" id="IPR020596">
    <property type="entry name" value="rRNA_Ade_Mease_Trfase_CS"/>
</dbReference>
<dbReference type="CDD" id="cd02440">
    <property type="entry name" value="AdoMet_MTases"/>
    <property type="match status" value="1"/>
</dbReference>